<accession>W1X8V9</accession>
<dbReference type="EMBL" id="AZMM01017883">
    <property type="protein sequence ID" value="ETJ25254.1"/>
    <property type="molecule type" value="Genomic_DNA"/>
</dbReference>
<proteinExistence type="predicted"/>
<gene>
    <name evidence="2" type="ORF">Q604_UNBC17883G0001</name>
</gene>
<sequence length="67" mass="7761">FNEMIGYEAYVGMPSRYPHWSFGKSYEKSKTLYSLNLTGLPYEMVINSDPCLAYLMKDNTLLLQILT</sequence>
<dbReference type="InterPro" id="IPR007390">
    <property type="entry name" value="Spore_V_R"/>
</dbReference>
<feature type="domain" description="SpoVR protein-like N-terminal" evidence="1">
    <location>
        <begin position="2"/>
        <end position="67"/>
    </location>
</feature>
<dbReference type="PANTHER" id="PTHR30029:SF2">
    <property type="entry name" value="STAGE V SPORULATION PROTEIN R"/>
    <property type="match status" value="1"/>
</dbReference>
<dbReference type="Pfam" id="PF04293">
    <property type="entry name" value="SpoVR"/>
    <property type="match status" value="1"/>
</dbReference>
<feature type="non-terminal residue" evidence="2">
    <location>
        <position position="67"/>
    </location>
</feature>
<dbReference type="AlphaFoldDB" id="W1X8V9"/>
<name>W1X8V9_9ZZZZ</name>
<organism evidence="2">
    <name type="scientific">human gut metagenome</name>
    <dbReference type="NCBI Taxonomy" id="408170"/>
    <lineage>
        <taxon>unclassified sequences</taxon>
        <taxon>metagenomes</taxon>
        <taxon>organismal metagenomes</taxon>
    </lineage>
</organism>
<dbReference type="InterPro" id="IPR056174">
    <property type="entry name" value="SpoVR_N"/>
</dbReference>
<feature type="non-terminal residue" evidence="2">
    <location>
        <position position="1"/>
    </location>
</feature>
<reference evidence="2" key="1">
    <citation type="submission" date="2013-12" db="EMBL/GenBank/DDBJ databases">
        <title>A Varibaculum cambriense genome reconstructed from a premature infant gut community with otherwise low bacterial novelty that shifts toward anaerobic metabolism during the third week of life.</title>
        <authorList>
            <person name="Brown C.T."/>
            <person name="Sharon I."/>
            <person name="Thomas B.C."/>
            <person name="Castelle C.J."/>
            <person name="Morowitz M.J."/>
            <person name="Banfield J.F."/>
        </authorList>
    </citation>
    <scope>NUCLEOTIDE SEQUENCE</scope>
</reference>
<dbReference type="PANTHER" id="PTHR30029">
    <property type="entry name" value="STAGE V SPORULATION PROTEIN R"/>
    <property type="match status" value="1"/>
</dbReference>
<evidence type="ECO:0000313" key="2">
    <source>
        <dbReference type="EMBL" id="ETJ25254.1"/>
    </source>
</evidence>
<protein>
    <submittedName>
        <fullName evidence="2">Stage V sporulation protein R</fullName>
    </submittedName>
</protein>
<evidence type="ECO:0000259" key="1">
    <source>
        <dbReference type="Pfam" id="PF04293"/>
    </source>
</evidence>
<comment type="caution">
    <text evidence="2">The sequence shown here is derived from an EMBL/GenBank/DDBJ whole genome shotgun (WGS) entry which is preliminary data.</text>
</comment>